<name>A0A6C8F217_SALV4</name>
<protein>
    <submittedName>
        <fullName evidence="1">Uncharacterized protein</fullName>
    </submittedName>
</protein>
<dbReference type="AlphaFoldDB" id="A0A6C8F217"/>
<sequence length="179" mass="20005">MFKRRMGGFLFDWSGRGSRYSRAATACAVAATATHMAFNRISFNQDLLALVDLTLEERLNLGVVQLEVAHNCATESQTNFFVTIWRAGTVNALGSIGIIPPGLRTITAKYDRPVFPRLAAINLTIADEHERRRNNKPVNFHSHFNPPQPAFFPVHPFEIDLANLFLPTIAVRINVVTCI</sequence>
<organism evidence="1 2">
    <name type="scientific">Salmonella virchow (strain SL491)</name>
    <dbReference type="NCBI Taxonomy" id="465517"/>
    <lineage>
        <taxon>Bacteria</taxon>
        <taxon>Pseudomonadati</taxon>
        <taxon>Pseudomonadota</taxon>
        <taxon>Gammaproteobacteria</taxon>
        <taxon>Enterobacterales</taxon>
        <taxon>Enterobacteriaceae</taxon>
        <taxon>Salmonella</taxon>
    </lineage>
</organism>
<accession>A0A6C8F217</accession>
<reference evidence="1 2" key="1">
    <citation type="journal article" date="2011" name="J. Bacteriol.">
        <title>Comparative genomics of 28 Salmonella enterica isolates: evidence for CRISPR-mediated adaptive sublineage evolution.</title>
        <authorList>
            <person name="Fricke W.F."/>
            <person name="Mammel M.K."/>
            <person name="McDermott P.F."/>
            <person name="Tartera C."/>
            <person name="White D.G."/>
            <person name="Leclerc J.E."/>
            <person name="Ravel J."/>
            <person name="Cebula T.A."/>
        </authorList>
    </citation>
    <scope>NUCLEOTIDE SEQUENCE [LARGE SCALE GENOMIC DNA]</scope>
    <source>
        <strain evidence="1 2">SL491</strain>
    </source>
</reference>
<proteinExistence type="predicted"/>
<evidence type="ECO:0000313" key="2">
    <source>
        <dbReference type="Proteomes" id="UP000003614"/>
    </source>
</evidence>
<dbReference type="EMBL" id="ABFH02000001">
    <property type="protein sequence ID" value="EDZ03139.1"/>
    <property type="molecule type" value="Genomic_DNA"/>
</dbReference>
<comment type="caution">
    <text evidence="1">The sequence shown here is derived from an EMBL/GenBank/DDBJ whole genome shotgun (WGS) entry which is preliminary data.</text>
</comment>
<evidence type="ECO:0000313" key="1">
    <source>
        <dbReference type="EMBL" id="EDZ03139.1"/>
    </source>
</evidence>
<dbReference type="Proteomes" id="UP000003614">
    <property type="component" value="Unassembled WGS sequence"/>
</dbReference>
<gene>
    <name evidence="1" type="ORF">SeV_B1338</name>
</gene>